<dbReference type="Proteomes" id="UP000324832">
    <property type="component" value="Unassembled WGS sequence"/>
</dbReference>
<accession>A0A5E4QTM8</accession>
<proteinExistence type="predicted"/>
<keyword evidence="2" id="KW-1185">Reference proteome</keyword>
<dbReference type="EMBL" id="FZQP02005554">
    <property type="protein sequence ID" value="VVD01706.1"/>
    <property type="molecule type" value="Genomic_DNA"/>
</dbReference>
<dbReference type="AlphaFoldDB" id="A0A5E4QTM8"/>
<evidence type="ECO:0000313" key="1">
    <source>
        <dbReference type="EMBL" id="VVD01706.1"/>
    </source>
</evidence>
<sequence length="86" mass="9537">MREGQLLPYPCNNGVGRRDADRRGTNGIAITVSLLGSRLAPTIDCRSESHGAARERTTRDTANASTDKHAFRETIFNYLCVTVNIW</sequence>
<protein>
    <submittedName>
        <fullName evidence="1">Uncharacterized protein</fullName>
    </submittedName>
</protein>
<name>A0A5E4QTM8_9NEOP</name>
<evidence type="ECO:0000313" key="2">
    <source>
        <dbReference type="Proteomes" id="UP000324832"/>
    </source>
</evidence>
<organism evidence="1 2">
    <name type="scientific">Leptidea sinapis</name>
    <dbReference type="NCBI Taxonomy" id="189913"/>
    <lineage>
        <taxon>Eukaryota</taxon>
        <taxon>Metazoa</taxon>
        <taxon>Ecdysozoa</taxon>
        <taxon>Arthropoda</taxon>
        <taxon>Hexapoda</taxon>
        <taxon>Insecta</taxon>
        <taxon>Pterygota</taxon>
        <taxon>Neoptera</taxon>
        <taxon>Endopterygota</taxon>
        <taxon>Lepidoptera</taxon>
        <taxon>Glossata</taxon>
        <taxon>Ditrysia</taxon>
        <taxon>Papilionoidea</taxon>
        <taxon>Pieridae</taxon>
        <taxon>Dismorphiinae</taxon>
        <taxon>Leptidea</taxon>
    </lineage>
</organism>
<gene>
    <name evidence="1" type="ORF">LSINAPIS_LOCUS12061</name>
</gene>
<reference evidence="1 2" key="1">
    <citation type="submission" date="2017-07" db="EMBL/GenBank/DDBJ databases">
        <authorList>
            <person name="Talla V."/>
            <person name="Backstrom N."/>
        </authorList>
    </citation>
    <scope>NUCLEOTIDE SEQUENCE [LARGE SCALE GENOMIC DNA]</scope>
</reference>